<feature type="signal peptide" evidence="1">
    <location>
        <begin position="1"/>
        <end position="19"/>
    </location>
</feature>
<name>A0AAD7NYF1_9AGAR</name>
<dbReference type="EMBL" id="JARKIB010000004">
    <property type="protein sequence ID" value="KAJ7781111.1"/>
    <property type="molecule type" value="Genomic_DNA"/>
</dbReference>
<reference evidence="4" key="1">
    <citation type="submission" date="2023-03" db="EMBL/GenBank/DDBJ databases">
        <title>Massive genome expansion in bonnet fungi (Mycena s.s.) driven by repeated elements and novel gene families across ecological guilds.</title>
        <authorList>
            <consortium name="Lawrence Berkeley National Laboratory"/>
            <person name="Harder C.B."/>
            <person name="Miyauchi S."/>
            <person name="Viragh M."/>
            <person name="Kuo A."/>
            <person name="Thoen E."/>
            <person name="Andreopoulos B."/>
            <person name="Lu D."/>
            <person name="Skrede I."/>
            <person name="Drula E."/>
            <person name="Henrissat B."/>
            <person name="Morin E."/>
            <person name="Kohler A."/>
            <person name="Barry K."/>
            <person name="LaButti K."/>
            <person name="Morin E."/>
            <person name="Salamov A."/>
            <person name="Lipzen A."/>
            <person name="Mereny Z."/>
            <person name="Hegedus B."/>
            <person name="Baldrian P."/>
            <person name="Stursova M."/>
            <person name="Weitz H."/>
            <person name="Taylor A."/>
            <person name="Grigoriev I.V."/>
            <person name="Nagy L.G."/>
            <person name="Martin F."/>
            <person name="Kauserud H."/>
        </authorList>
    </citation>
    <scope>NUCLEOTIDE SEQUENCE</scope>
    <source>
        <strain evidence="4">CBHHK182m</strain>
    </source>
</reference>
<comment type="caution">
    <text evidence="4">The sequence shown here is derived from an EMBL/GenBank/DDBJ whole genome shotgun (WGS) entry which is preliminary data.</text>
</comment>
<evidence type="ECO:0000313" key="5">
    <source>
        <dbReference type="Proteomes" id="UP001215598"/>
    </source>
</evidence>
<dbReference type="PANTHER" id="PTHR31987">
    <property type="entry name" value="GLUTAMINASE A-RELATED"/>
    <property type="match status" value="1"/>
</dbReference>
<keyword evidence="1" id="KW-0732">Signal</keyword>
<evidence type="ECO:0000259" key="3">
    <source>
        <dbReference type="Pfam" id="PF17168"/>
    </source>
</evidence>
<dbReference type="Pfam" id="PF17168">
    <property type="entry name" value="DUF5127"/>
    <property type="match status" value="1"/>
</dbReference>
<dbReference type="InterPro" id="IPR033433">
    <property type="entry name" value="GtaA_N"/>
</dbReference>
<dbReference type="AlphaFoldDB" id="A0AAD7NYF1"/>
<dbReference type="InterPro" id="IPR032514">
    <property type="entry name" value="GtaA_central"/>
</dbReference>
<proteinExistence type="predicted"/>
<sequence>MYPFGLLLLASFLFAFCAASQVTWSATPFNPSSIPLAVRSPYLSTWLPQGGGNPLNGVWPQHWTEQTVGWAGFIKVDGTAYSFLGDPVIAAPFTKAIQKSMEFTSTQSIFTMACGVVDLNVTFLSPIEPSDLSKQSFPFSYMALSATSTDGNSHSVQVYSDISAEWVVGDNSLRVNWTTAESETIVHQVQLQNQTLFAEKDDRPLYGSVFYSTTATGEDLVVRAQFVNNSVLLNTKDSNFRAISDNFPVFAFAHDLGKIAATSSVPVVVSVGHVRDPAISYIVAGGKLQDRSSLFWNQFSAISDAITAFMGEYVDALARNSKFDAQVQSDAMAISADYAAIVALSIRQTLGATDITISKNDDGSWNATDVLVFMKEISSDGNVNTVDVIFPSYPLLLYVNPLLANYLLAGLFEYQATGQYPNRYSAHDLGASYPKAIGHNDSKDEPMPVEESGNMLIMALSYAQKSGDNSQLITYADLLDQWTQFLIEDSLIPESQISTDDFAGALANQTNLAIKGIIGIKAMALIAEILGDSAKSSNYSSTASSYVSQWQNLATSSDQSHLTLSYGNSSSWGLSYNLYADKLLKLNLFPDAIYQMQTNWYRTVQQLYGVPLDTRHTYTKSDWQIWTAAIMSDTNARDFFITSVKNAAADGLSSQPLGDWYEARDGTPEGFRARPVVGGHLALLVLPPQPAPPANGSSSPSASAITPSGNAARSLILPLPISWLGTVLRRCRLH</sequence>
<feature type="chain" id="PRO_5041947811" evidence="1">
    <location>
        <begin position="20"/>
        <end position="734"/>
    </location>
</feature>
<evidence type="ECO:0000256" key="1">
    <source>
        <dbReference type="SAM" id="SignalP"/>
    </source>
</evidence>
<protein>
    <submittedName>
        <fullName evidence="4">DUF1793-domain-containing protein</fullName>
    </submittedName>
</protein>
<evidence type="ECO:0000313" key="4">
    <source>
        <dbReference type="EMBL" id="KAJ7781111.1"/>
    </source>
</evidence>
<feature type="domain" description="Glutaminase A central" evidence="2">
    <location>
        <begin position="335"/>
        <end position="684"/>
    </location>
</feature>
<dbReference type="InterPro" id="IPR052743">
    <property type="entry name" value="Glutaminase_GtaA"/>
</dbReference>
<dbReference type="Proteomes" id="UP001215598">
    <property type="component" value="Unassembled WGS sequence"/>
</dbReference>
<feature type="domain" description="Glutaminase A N-terminal" evidence="3">
    <location>
        <begin position="106"/>
        <end position="330"/>
    </location>
</feature>
<dbReference type="Pfam" id="PF16335">
    <property type="entry name" value="GtaA_6_Hairpin"/>
    <property type="match status" value="1"/>
</dbReference>
<accession>A0AAD7NYF1</accession>
<dbReference type="PANTHER" id="PTHR31987:SF1">
    <property type="entry name" value="GLUTAMINASE A"/>
    <property type="match status" value="1"/>
</dbReference>
<evidence type="ECO:0000259" key="2">
    <source>
        <dbReference type="Pfam" id="PF16335"/>
    </source>
</evidence>
<gene>
    <name evidence="4" type="ORF">B0H16DRAFT_607739</name>
</gene>
<keyword evidence="5" id="KW-1185">Reference proteome</keyword>
<organism evidence="4 5">
    <name type="scientific">Mycena metata</name>
    <dbReference type="NCBI Taxonomy" id="1033252"/>
    <lineage>
        <taxon>Eukaryota</taxon>
        <taxon>Fungi</taxon>
        <taxon>Dikarya</taxon>
        <taxon>Basidiomycota</taxon>
        <taxon>Agaricomycotina</taxon>
        <taxon>Agaricomycetes</taxon>
        <taxon>Agaricomycetidae</taxon>
        <taxon>Agaricales</taxon>
        <taxon>Marasmiineae</taxon>
        <taxon>Mycenaceae</taxon>
        <taxon>Mycena</taxon>
    </lineage>
</organism>